<name>A0ABT9W482_9BACI</name>
<gene>
    <name evidence="2" type="ORF">J2S11_003597</name>
</gene>
<accession>A0ABT9W482</accession>
<organism evidence="2 3">
    <name type="scientific">Caldalkalibacillus horti</name>
    <dbReference type="NCBI Taxonomy" id="77523"/>
    <lineage>
        <taxon>Bacteria</taxon>
        <taxon>Bacillati</taxon>
        <taxon>Bacillota</taxon>
        <taxon>Bacilli</taxon>
        <taxon>Bacillales</taxon>
        <taxon>Bacillaceae</taxon>
        <taxon>Caldalkalibacillus</taxon>
    </lineage>
</organism>
<dbReference type="InterPro" id="IPR011009">
    <property type="entry name" value="Kinase-like_dom_sf"/>
</dbReference>
<dbReference type="Gene3D" id="1.20.58.840">
    <property type="match status" value="1"/>
</dbReference>
<proteinExistence type="predicted"/>
<evidence type="ECO:0000313" key="3">
    <source>
        <dbReference type="Proteomes" id="UP001235840"/>
    </source>
</evidence>
<comment type="caution">
    <text evidence="2">The sequence shown here is derived from an EMBL/GenBank/DDBJ whole genome shotgun (WGS) entry which is preliminary data.</text>
</comment>
<dbReference type="Pfam" id="PF01636">
    <property type="entry name" value="APH"/>
    <property type="match status" value="1"/>
</dbReference>
<dbReference type="SUPFAM" id="SSF56112">
    <property type="entry name" value="Protein kinase-like (PK-like)"/>
    <property type="match status" value="1"/>
</dbReference>
<dbReference type="EMBL" id="JAUSTY010000018">
    <property type="protein sequence ID" value="MDQ0167670.1"/>
    <property type="molecule type" value="Genomic_DNA"/>
</dbReference>
<evidence type="ECO:0000259" key="1">
    <source>
        <dbReference type="Pfam" id="PF01636"/>
    </source>
</evidence>
<evidence type="ECO:0000313" key="2">
    <source>
        <dbReference type="EMBL" id="MDQ0167670.1"/>
    </source>
</evidence>
<dbReference type="InterPro" id="IPR002575">
    <property type="entry name" value="Aminoglycoside_PTrfase"/>
</dbReference>
<dbReference type="Gene3D" id="3.30.200.20">
    <property type="entry name" value="Phosphorylase Kinase, domain 1"/>
    <property type="match status" value="1"/>
</dbReference>
<dbReference type="Proteomes" id="UP001235840">
    <property type="component" value="Unassembled WGS sequence"/>
</dbReference>
<feature type="domain" description="Aminoglycoside phosphotransferase" evidence="1">
    <location>
        <begin position="19"/>
        <end position="249"/>
    </location>
</feature>
<protein>
    <submittedName>
        <fullName evidence="2">Thiamine kinase-like enzyme</fullName>
    </submittedName>
</protein>
<keyword evidence="3" id="KW-1185">Reference proteome</keyword>
<sequence>MNSLEQTLKQSYGIKSNHIESRQGGWAALAYEVSDGKSVYFLKVYEKSRASTPKLTALIDQYSPILVWLEQETDLAGKIPVPLLTKDGNYKCEDKDNIYLLYKFINGQTIGEDELSEQQILEFSNIIATLHSYGEEIPVSTKGIIEDFDIPFLEDLEKVLHRNEIQLPRDLRDLIVIYKQDVIQRIQDVKELSIKLKSKQLNMSLCHFDLHNWNLMQAKRLMLIDWEGLKIAPVEADIMFLTDKPYFNEFMSIYKSIHEDYTINQDALQFYKIKRNLEDIWEFIEQILFEDIDSEAREEALSYLNQLME</sequence>
<dbReference type="RefSeq" id="WP_307396769.1">
    <property type="nucleotide sequence ID" value="NZ_BAAADK010000032.1"/>
</dbReference>
<reference evidence="2 3" key="1">
    <citation type="submission" date="2023-07" db="EMBL/GenBank/DDBJ databases">
        <title>Genomic Encyclopedia of Type Strains, Phase IV (KMG-IV): sequencing the most valuable type-strain genomes for metagenomic binning, comparative biology and taxonomic classification.</title>
        <authorList>
            <person name="Goeker M."/>
        </authorList>
    </citation>
    <scope>NUCLEOTIDE SEQUENCE [LARGE SCALE GENOMIC DNA]</scope>
    <source>
        <strain evidence="2 3">DSM 12751</strain>
    </source>
</reference>
<dbReference type="Gene3D" id="1.10.510.10">
    <property type="entry name" value="Transferase(Phosphotransferase) domain 1"/>
    <property type="match status" value="1"/>
</dbReference>